<sequence>MIIRLNMHEFYELYPRYLEWVCVTNPSQYAMEAVYNRAMHQKPLNAMEANEVRIFFTWVEEQLCKEDLEVLKSTIKYIKGVINAA</sequence>
<evidence type="ECO:0000313" key="2">
    <source>
        <dbReference type="Proteomes" id="UP000225215"/>
    </source>
</evidence>
<organism evidence="1 2">
    <name type="scientific">Aeromonas phage 65.2</name>
    <dbReference type="NCBI Taxonomy" id="1932896"/>
    <lineage>
        <taxon>Viruses</taxon>
        <taxon>Duplodnaviria</taxon>
        <taxon>Heunggongvirae</taxon>
        <taxon>Uroviricota</taxon>
        <taxon>Caudoviricetes</taxon>
        <taxon>Pantevenvirales</taxon>
        <taxon>Straboviridae</taxon>
        <taxon>Emmerichvirinae</taxon>
        <taxon>Ishigurovirus</taxon>
        <taxon>Ishigurovirus osborne</taxon>
    </lineage>
</organism>
<evidence type="ECO:0000313" key="1">
    <source>
        <dbReference type="EMBL" id="APU01558.1"/>
    </source>
</evidence>
<dbReference type="EMBL" id="KY290955">
    <property type="protein sequence ID" value="APU01558.1"/>
    <property type="molecule type" value="Genomic_DNA"/>
</dbReference>
<name>A0A219YC30_9CAUD</name>
<accession>A0A219YC30</accession>
<reference evidence="1 2" key="1">
    <citation type="journal article" date="2017" name="Sci. Rep.">
        <title>Characterization and diversity of phages infecting Aeromonas salmonicida subsp. salmonicida.</title>
        <authorList>
            <person name="Vincent A.T."/>
            <person name="Paquet V.E."/>
            <person name="Bernatchez A."/>
            <person name="Tremblay D.M."/>
            <person name="Moineau S."/>
            <person name="Charette S.J."/>
        </authorList>
    </citation>
    <scope>NUCLEOTIDE SEQUENCE [LARGE SCALE GENOMIC DNA]</scope>
</reference>
<dbReference type="Proteomes" id="UP000225215">
    <property type="component" value="Segment"/>
</dbReference>
<proteinExistence type="predicted"/>
<protein>
    <submittedName>
        <fullName evidence="1">Uncharacterized protein</fullName>
    </submittedName>
</protein>